<name>A0A0A3YNB8_BRAJP</name>
<protein>
    <submittedName>
        <fullName evidence="2">Uncharacterized protein</fullName>
    </submittedName>
</protein>
<dbReference type="Proteomes" id="UP000030377">
    <property type="component" value="Unassembled WGS sequence"/>
</dbReference>
<comment type="caution">
    <text evidence="2">The sequence shown here is derived from an EMBL/GenBank/DDBJ whole genome shotgun (WGS) entry which is preliminary data.</text>
</comment>
<gene>
    <name evidence="2" type="ORF">MA20_34620</name>
</gene>
<organism evidence="2 3">
    <name type="scientific">Bradyrhizobium japonicum</name>
    <dbReference type="NCBI Taxonomy" id="375"/>
    <lineage>
        <taxon>Bacteria</taxon>
        <taxon>Pseudomonadati</taxon>
        <taxon>Pseudomonadota</taxon>
        <taxon>Alphaproteobacteria</taxon>
        <taxon>Hyphomicrobiales</taxon>
        <taxon>Nitrobacteraceae</taxon>
        <taxon>Bradyrhizobium</taxon>
    </lineage>
</organism>
<sequence length="104" mass="11969">MDNRINEIRNIVRALRVSMREAEAIMHEQINRDEDCTFVAEEIMKMRVVMSGLVQERTRLGDSEPILVHSLFVPRRPPAAPRTGLAKRHLVPHGVEQQRGHARP</sequence>
<evidence type="ECO:0000313" key="2">
    <source>
        <dbReference type="EMBL" id="KGT75183.1"/>
    </source>
</evidence>
<dbReference type="EMBL" id="JRPN01000026">
    <property type="protein sequence ID" value="KGT75183.1"/>
    <property type="molecule type" value="Genomic_DNA"/>
</dbReference>
<accession>A0A0A3YNB8</accession>
<evidence type="ECO:0000256" key="1">
    <source>
        <dbReference type="SAM" id="MobiDB-lite"/>
    </source>
</evidence>
<proteinExistence type="predicted"/>
<evidence type="ECO:0000313" key="3">
    <source>
        <dbReference type="Proteomes" id="UP000030377"/>
    </source>
</evidence>
<feature type="region of interest" description="Disordered" evidence="1">
    <location>
        <begin position="78"/>
        <end position="104"/>
    </location>
</feature>
<reference evidence="2 3" key="1">
    <citation type="submission" date="2014-09" db="EMBL/GenBank/DDBJ databases">
        <title>Draft genome of Bradyrhizobium japonicum Is-34.</title>
        <authorList>
            <person name="Tsurumaru H."/>
            <person name="Yamakawa T."/>
            <person name="Hashimoto S."/>
            <person name="Okizaki K."/>
            <person name="Kanesaki Y."/>
            <person name="Yoshikawa H."/>
            <person name="Yajima S."/>
        </authorList>
    </citation>
    <scope>NUCLEOTIDE SEQUENCE [LARGE SCALE GENOMIC DNA]</scope>
    <source>
        <strain evidence="2 3">Is-34</strain>
    </source>
</reference>
<dbReference type="RefSeq" id="WP_041959227.1">
    <property type="nucleotide sequence ID" value="NZ_JRPN01000026.1"/>
</dbReference>
<dbReference type="AlphaFoldDB" id="A0A0A3YNB8"/>